<evidence type="ECO:0000256" key="1">
    <source>
        <dbReference type="SAM" id="MobiDB-lite"/>
    </source>
</evidence>
<evidence type="ECO:0000313" key="3">
    <source>
        <dbReference type="EMBL" id="ACK51964.1"/>
    </source>
</evidence>
<name>B8EKT6_METSB</name>
<dbReference type="OrthoDB" id="8445115at2"/>
<reference evidence="3 4" key="1">
    <citation type="journal article" date="2010" name="J. Bacteriol.">
        <title>Complete genome sequence of the aerobic facultative methanotroph Methylocella silvestris BL2.</title>
        <authorList>
            <person name="Chen Y."/>
            <person name="Crombie A."/>
            <person name="Rahman M.T."/>
            <person name="Dedysh S.N."/>
            <person name="Liesack W."/>
            <person name="Stott M.B."/>
            <person name="Alam M."/>
            <person name="Theisen A.R."/>
            <person name="Murrell J.C."/>
            <person name="Dunfield P.F."/>
        </authorList>
    </citation>
    <scope>NUCLEOTIDE SEQUENCE [LARGE SCALE GENOMIC DNA]</scope>
    <source>
        <strain evidence="4">DSM 15510 / CIP 108128 / LMG 27833 / NCIMB 13906 / BL2</strain>
    </source>
</reference>
<organism evidence="3 4">
    <name type="scientific">Methylocella silvestris (strain DSM 15510 / CIP 108128 / LMG 27833 / NCIMB 13906 / BL2)</name>
    <dbReference type="NCBI Taxonomy" id="395965"/>
    <lineage>
        <taxon>Bacteria</taxon>
        <taxon>Pseudomonadati</taxon>
        <taxon>Pseudomonadota</taxon>
        <taxon>Alphaproteobacteria</taxon>
        <taxon>Hyphomicrobiales</taxon>
        <taxon>Beijerinckiaceae</taxon>
        <taxon>Methylocella</taxon>
    </lineage>
</organism>
<dbReference type="STRING" id="395965.Msil_3054"/>
<feature type="region of interest" description="Disordered" evidence="1">
    <location>
        <begin position="422"/>
        <end position="441"/>
    </location>
</feature>
<gene>
    <name evidence="3" type="ordered locus">Msil_3054</name>
</gene>
<dbReference type="Proteomes" id="UP000002257">
    <property type="component" value="Chromosome"/>
</dbReference>
<dbReference type="AlphaFoldDB" id="B8EKT6"/>
<accession>B8EKT6</accession>
<sequence>MSYVNGVNLLPATGEFTYDVAPHRGKRVTEPESVAINTYFSPAGVRTDLDFAIDQLQAEFPACQTVALVIAWFGNSVDAATCKIYPSTTYIGGSFESWDGGAWSVDHWRCSGLTQQSPELIPISSSGESFNYGGTPSDPSVVRCIRSLKARGLRVVFYPFILMDAPGFPWRGRISYQSSDVSADAASAVEHFLGSAAPWQFTQDATDLTVSYAGAPDDYSFRRMILHYANLCILAGGVDLFLLGSELRGLETIRGPAWTKAGAVDASGAAIWDYPFVAGLVSLCDDVRALFDAAGLTRDPVGLHNLISYAADWSSWMGFQHDEAKGQWPHLDQLWGHANVDLVCFDNYLPLSDWTTGDGGVDFRNWSAPAATAWPQADVATLGLGLEGVPRLASKAYLKANIEGGEKFNWFYRDSENLGRGLDPSGSDLQVSRPRGDRLDQSRQRYYPDQQILGNKQLRWWWNNIHKAVYDNGDGNGYAPHGQATAWAARSKPITFTEYGFPTCDRATNQPNVFFDTKSSESATPFWSVWRPVEGAGFAPRVDGNLALLALQAIYEYWVTDGHNETSATGVNMIETAFMSVWNWDARPFPVFPVRGDVWGDAGNWSSGTWLGGKGPFIPLPQPDAPPDPVSVPAFPLLSGRGWSVKYKPSFDTIINETASGRSARSPKMATATWDIELSFDSLRFADTNGDVPKLIGFYAGVRGQAAAFTFPVPVELGLGPEVLCRFADDQEDLEEFMSRLWSAETVTLRTVKP</sequence>
<dbReference type="Gene3D" id="3.20.20.80">
    <property type="entry name" value="Glycosidases"/>
    <property type="match status" value="1"/>
</dbReference>
<dbReference type="InterPro" id="IPR025195">
    <property type="entry name" value="GTA_TIM_dom"/>
</dbReference>
<dbReference type="HOGENOM" id="CLU_369935_0_0_5"/>
<evidence type="ECO:0000259" key="2">
    <source>
        <dbReference type="Pfam" id="PF13547"/>
    </source>
</evidence>
<evidence type="ECO:0000313" key="4">
    <source>
        <dbReference type="Proteomes" id="UP000002257"/>
    </source>
</evidence>
<protein>
    <recommendedName>
        <fullName evidence="2">GTA TIM-barrel-like domain-containing protein</fullName>
    </recommendedName>
</protein>
<dbReference type="EMBL" id="CP001280">
    <property type="protein sequence ID" value="ACK51964.1"/>
    <property type="molecule type" value="Genomic_DNA"/>
</dbReference>
<dbReference type="RefSeq" id="WP_012592033.1">
    <property type="nucleotide sequence ID" value="NC_011666.1"/>
</dbReference>
<keyword evidence="4" id="KW-1185">Reference proteome</keyword>
<dbReference type="Pfam" id="PF13547">
    <property type="entry name" value="GTA_TIM"/>
    <property type="match status" value="1"/>
</dbReference>
<feature type="domain" description="GTA TIM-barrel-like" evidence="2">
    <location>
        <begin position="219"/>
        <end position="593"/>
    </location>
</feature>
<dbReference type="CDD" id="cd19607">
    <property type="entry name" value="GTA_TIM-barrel-like"/>
    <property type="match status" value="1"/>
</dbReference>
<proteinExistence type="predicted"/>
<dbReference type="eggNOG" id="COG5448">
    <property type="taxonomic scope" value="Bacteria"/>
</dbReference>
<dbReference type="KEGG" id="msl:Msil_3054"/>